<dbReference type="Proteomes" id="UP001173578">
    <property type="component" value="Unassembled WGS sequence"/>
</dbReference>
<proteinExistence type="predicted"/>
<protein>
    <submittedName>
        <fullName evidence="1">Uncharacterized protein</fullName>
    </submittedName>
</protein>
<dbReference type="EMBL" id="JACALR010000001">
    <property type="protein sequence ID" value="MDM1549761.1"/>
    <property type="molecule type" value="Genomic_DNA"/>
</dbReference>
<comment type="caution">
    <text evidence="1">The sequence shown here is derived from an EMBL/GenBank/DDBJ whole genome shotgun (WGS) entry which is preliminary data.</text>
</comment>
<organism evidence="1 2">
    <name type="scientific">Empedobacter falsenii</name>
    <dbReference type="NCBI Taxonomy" id="343874"/>
    <lineage>
        <taxon>Bacteria</taxon>
        <taxon>Pseudomonadati</taxon>
        <taxon>Bacteroidota</taxon>
        <taxon>Flavobacteriia</taxon>
        <taxon>Flavobacteriales</taxon>
        <taxon>Weeksellaceae</taxon>
        <taxon>Empedobacter</taxon>
    </lineage>
</organism>
<accession>A0AAW7DCU8</accession>
<evidence type="ECO:0000313" key="2">
    <source>
        <dbReference type="Proteomes" id="UP001173578"/>
    </source>
</evidence>
<gene>
    <name evidence="1" type="ORF">HX095_00825</name>
</gene>
<name>A0AAW7DCU8_9FLAO</name>
<reference evidence="1" key="2">
    <citation type="journal article" date="2022" name="Sci. Total Environ.">
        <title>Prevalence, transmission, and molecular epidemiology of tet(X)-positive bacteria among humans, animals, and environmental niches in China: An epidemiological, and genomic-based study.</title>
        <authorList>
            <person name="Dong N."/>
            <person name="Zeng Y."/>
            <person name="Cai C."/>
            <person name="Sun C."/>
            <person name="Lu J."/>
            <person name="Liu C."/>
            <person name="Zhou H."/>
            <person name="Sun Q."/>
            <person name="Shu L."/>
            <person name="Wang H."/>
            <person name="Wang Y."/>
            <person name="Wang S."/>
            <person name="Wu C."/>
            <person name="Chan E.W."/>
            <person name="Chen G."/>
            <person name="Shen Z."/>
            <person name="Chen S."/>
            <person name="Zhang R."/>
        </authorList>
    </citation>
    <scope>NUCLEOTIDE SEQUENCE</scope>
    <source>
        <strain evidence="1">210</strain>
    </source>
</reference>
<reference evidence="1" key="1">
    <citation type="submission" date="2020-06" db="EMBL/GenBank/DDBJ databases">
        <authorList>
            <person name="Dong N."/>
        </authorList>
    </citation>
    <scope>NUCLEOTIDE SEQUENCE</scope>
    <source>
        <strain evidence="1">210</strain>
    </source>
</reference>
<dbReference type="RefSeq" id="WP_286484634.1">
    <property type="nucleotide sequence ID" value="NZ_JACALR010000001.1"/>
</dbReference>
<evidence type="ECO:0000313" key="1">
    <source>
        <dbReference type="EMBL" id="MDM1549761.1"/>
    </source>
</evidence>
<dbReference type="AlphaFoldDB" id="A0AAW7DCU8"/>
<sequence length="46" mass="5090">MLTGQKIRPEAWIDLDPGQQKLFNSTASGSGATLNSYYNNMTIIEN</sequence>